<name>A0A5J4WG80_9EUKA</name>
<dbReference type="OrthoDB" id="10500762at2759"/>
<dbReference type="EMBL" id="SNRW01002249">
    <property type="protein sequence ID" value="KAA6393379.1"/>
    <property type="molecule type" value="Genomic_DNA"/>
</dbReference>
<dbReference type="Proteomes" id="UP000324800">
    <property type="component" value="Unassembled WGS sequence"/>
</dbReference>
<proteinExistence type="predicted"/>
<protein>
    <submittedName>
        <fullName evidence="1">Uncharacterized protein</fullName>
    </submittedName>
</protein>
<reference evidence="1 2" key="1">
    <citation type="submission" date="2019-03" db="EMBL/GenBank/DDBJ databases">
        <title>Single cell metagenomics reveals metabolic interactions within the superorganism composed of flagellate Streblomastix strix and complex community of Bacteroidetes bacteria on its surface.</title>
        <authorList>
            <person name="Treitli S.C."/>
            <person name="Kolisko M."/>
            <person name="Husnik F."/>
            <person name="Keeling P."/>
            <person name="Hampl V."/>
        </authorList>
    </citation>
    <scope>NUCLEOTIDE SEQUENCE [LARGE SCALE GENOMIC DNA]</scope>
    <source>
        <strain evidence="1">ST1C</strain>
    </source>
</reference>
<organism evidence="1 2">
    <name type="scientific">Streblomastix strix</name>
    <dbReference type="NCBI Taxonomy" id="222440"/>
    <lineage>
        <taxon>Eukaryota</taxon>
        <taxon>Metamonada</taxon>
        <taxon>Preaxostyla</taxon>
        <taxon>Oxymonadida</taxon>
        <taxon>Streblomastigidae</taxon>
        <taxon>Streblomastix</taxon>
    </lineage>
</organism>
<comment type="caution">
    <text evidence="1">The sequence shown here is derived from an EMBL/GenBank/DDBJ whole genome shotgun (WGS) entry which is preliminary data.</text>
</comment>
<dbReference type="AlphaFoldDB" id="A0A5J4WG80"/>
<sequence length="455" mass="51677">MPIHIEQHEFSVVRPIKDMYDKSSAVQVVVSGKLNMLDCEFQGTYVFDNYANESASNKALPEDIESHIDEFIKLFAKSILVAFGSVGQTIGKDLDIAGSFLNYGNGADKYGQFRQDFDNEKNSRKYIHSLYENIHKFDTSAVSIPLDDLLIFSAFTDYPNGLFDDLKIKLEINPHAFVFCQVNPTISMAKYQTMNKDELLDCSRQKLMDIDLMFRNWSLTFQYTKQFLQLGCTADFITGLHTEPLTESGLKNLICDIKPVIMSIKNYVITEVTANMAGYKATDVCLNRIRQFYSQRPFVVPTQLVEIWPFPTSATLTGIRTSQIIPLYHVTDFCLLFSKDARATTCFENLCYQNMQVTTCGRNFPNMSLNTLDQQFFQLQLNASNLDLNSNGPITFDRLQTQNKITSVELRGEPIYQEATDSYFNINTSGKRPPPPIICTIQDTFWLFSPAASGS</sequence>
<evidence type="ECO:0000313" key="1">
    <source>
        <dbReference type="EMBL" id="KAA6393379.1"/>
    </source>
</evidence>
<gene>
    <name evidence="1" type="ORF">EZS28_011092</name>
</gene>
<accession>A0A5J4WG80</accession>
<evidence type="ECO:0000313" key="2">
    <source>
        <dbReference type="Proteomes" id="UP000324800"/>
    </source>
</evidence>
<feature type="non-terminal residue" evidence="1">
    <location>
        <position position="455"/>
    </location>
</feature>